<dbReference type="RefSeq" id="WP_172356445.1">
    <property type="nucleotide sequence ID" value="NZ_BLLH01000005.1"/>
</dbReference>
<keyword evidence="5 10" id="KW-0133">Cell shape</keyword>
<dbReference type="InterPro" id="IPR007235">
    <property type="entry name" value="Glyco_trans_28_C"/>
</dbReference>
<keyword evidence="14" id="KW-1185">Reference proteome</keyword>
<dbReference type="Pfam" id="PF03033">
    <property type="entry name" value="Glyco_transf_28"/>
    <property type="match status" value="1"/>
</dbReference>
<feature type="binding site" evidence="10">
    <location>
        <position position="253"/>
    </location>
    <ligand>
        <name>UDP-N-acetyl-alpha-D-glucosamine</name>
        <dbReference type="ChEBI" id="CHEBI:57705"/>
    </ligand>
</feature>
<dbReference type="SUPFAM" id="SSF53756">
    <property type="entry name" value="UDP-Glycosyltransferase/glycogen phosphorylase"/>
    <property type="match status" value="1"/>
</dbReference>
<organism evidence="13 14">
    <name type="scientific">Pseudolactococcus insecticola</name>
    <dbReference type="NCBI Taxonomy" id="2709158"/>
    <lineage>
        <taxon>Bacteria</taxon>
        <taxon>Bacillati</taxon>
        <taxon>Bacillota</taxon>
        <taxon>Bacilli</taxon>
        <taxon>Lactobacillales</taxon>
        <taxon>Streptococcaceae</taxon>
        <taxon>Pseudolactococcus</taxon>
    </lineage>
</organism>
<feature type="binding site" evidence="10">
    <location>
        <position position="298"/>
    </location>
    <ligand>
        <name>UDP-N-acetyl-alpha-D-glucosamine</name>
        <dbReference type="ChEBI" id="CHEBI:57705"/>
    </ligand>
</feature>
<proteinExistence type="inferred from homology"/>
<dbReference type="GO" id="GO:0050511">
    <property type="term" value="F:undecaprenyldiphospho-muramoylpentapeptide beta-N-acetylglucosaminyltransferase activity"/>
    <property type="evidence" value="ECO:0007669"/>
    <property type="project" value="UniProtKB-UniRule"/>
</dbReference>
<evidence type="ECO:0000313" key="13">
    <source>
        <dbReference type="EMBL" id="GFH40687.1"/>
    </source>
</evidence>
<dbReference type="GO" id="GO:0008360">
    <property type="term" value="P:regulation of cell shape"/>
    <property type="evidence" value="ECO:0007669"/>
    <property type="project" value="UniProtKB-KW"/>
</dbReference>
<name>A0A6A0BA38_9LACT</name>
<feature type="binding site" evidence="10">
    <location>
        <position position="196"/>
    </location>
    <ligand>
        <name>UDP-N-acetyl-alpha-D-glucosamine</name>
        <dbReference type="ChEBI" id="CHEBI:57705"/>
    </ligand>
</feature>
<evidence type="ECO:0000256" key="7">
    <source>
        <dbReference type="ARBA" id="ARBA00023136"/>
    </source>
</evidence>
<dbReference type="GO" id="GO:0005886">
    <property type="term" value="C:plasma membrane"/>
    <property type="evidence" value="ECO:0007669"/>
    <property type="project" value="UniProtKB-SubCell"/>
</dbReference>
<protein>
    <recommendedName>
        <fullName evidence="10">UDP-N-acetylglucosamine--N-acetylmuramyl-(pentapeptide) pyrophosphoryl-undecaprenol N-acetylglucosamine transferase</fullName>
        <ecNumber evidence="10">2.4.1.227</ecNumber>
    </recommendedName>
    <alternativeName>
        <fullName evidence="10">Undecaprenyl-PP-MurNAc-pentapeptide-UDPGlcNAc GlcNAc transferase</fullName>
    </alternativeName>
</protein>
<evidence type="ECO:0000313" key="14">
    <source>
        <dbReference type="Proteomes" id="UP000475928"/>
    </source>
</evidence>
<keyword evidence="8 10" id="KW-0131">Cell cycle</keyword>
<evidence type="ECO:0000259" key="12">
    <source>
        <dbReference type="Pfam" id="PF04101"/>
    </source>
</evidence>
<dbReference type="EC" id="2.4.1.227" evidence="10"/>
<evidence type="ECO:0000256" key="10">
    <source>
        <dbReference type="HAMAP-Rule" id="MF_00033"/>
    </source>
</evidence>
<dbReference type="GO" id="GO:0051301">
    <property type="term" value="P:cell division"/>
    <property type="evidence" value="ECO:0007669"/>
    <property type="project" value="UniProtKB-KW"/>
</dbReference>
<dbReference type="PANTHER" id="PTHR21015">
    <property type="entry name" value="UDP-N-ACETYLGLUCOSAMINE--N-ACETYLMURAMYL-(PENTAPEPTIDE) PYROPHOSPHORYL-UNDECAPRENOL N-ACETYLGLUCOSAMINE TRANSFERASE 1"/>
    <property type="match status" value="1"/>
</dbReference>
<dbReference type="GO" id="GO:0071555">
    <property type="term" value="P:cell wall organization"/>
    <property type="evidence" value="ECO:0007669"/>
    <property type="project" value="UniProtKB-KW"/>
</dbReference>
<dbReference type="GO" id="GO:0005975">
    <property type="term" value="P:carbohydrate metabolic process"/>
    <property type="evidence" value="ECO:0007669"/>
    <property type="project" value="InterPro"/>
</dbReference>
<dbReference type="HAMAP" id="MF_00033">
    <property type="entry name" value="MurG"/>
    <property type="match status" value="1"/>
</dbReference>
<evidence type="ECO:0000256" key="1">
    <source>
        <dbReference type="ARBA" id="ARBA00022475"/>
    </source>
</evidence>
<comment type="similarity">
    <text evidence="10">Belongs to the glycosyltransferase 28 family. MurG subfamily.</text>
</comment>
<dbReference type="NCBIfam" id="TIGR01133">
    <property type="entry name" value="murG"/>
    <property type="match status" value="1"/>
</dbReference>
<evidence type="ECO:0000256" key="3">
    <source>
        <dbReference type="ARBA" id="ARBA00022676"/>
    </source>
</evidence>
<dbReference type="CDD" id="cd03785">
    <property type="entry name" value="GT28_MurG"/>
    <property type="match status" value="1"/>
</dbReference>
<feature type="domain" description="Glycosyltransferase family 28 N-terminal" evidence="11">
    <location>
        <begin position="3"/>
        <end position="142"/>
    </location>
</feature>
<sequence length="376" mass="40561">MKIIVTGGGTGGHIYPALSFIHYLRTVEPDVEVLYIGTEKGLEAKIVPDNGIRLETVDVQGFKRSLSPDNVKTVYKFLKSVKDAKKIIKSFAPDVVIGTGGYVAGPVVYAAAGLKIPTIIHEQNSIPGVTNKFLSRYVTRVALAFQEAGAFFPSAKTVFTGNPRAQEVADLVETGNVLSQYDLVANKKTVVIFGGSRGALKINTAVVEALPELAKKTYQILYASGEIYFNDDEFSETFAKYNQADNIKIVPYIKNMVEVLNDADLILSRAGATTLAEITALGLPSILVPSPYVTADHQTKNAEALQKAGASLMIKNDQLTGNAIISAIDSLLLDDKKYREMADNALREGTPDASVRLYKVVKEITVKTPSKGDANG</sequence>
<feature type="domain" description="Glycosyl transferase family 28 C-terminal" evidence="12">
    <location>
        <begin position="189"/>
        <end position="356"/>
    </location>
</feature>
<reference evidence="13 14" key="1">
    <citation type="submission" date="2020-02" db="EMBL/GenBank/DDBJ databases">
        <title>Draft genome sequence of Lactococcus sp. Hs20B0-1.</title>
        <authorList>
            <person name="Noda S."/>
            <person name="Yuki M."/>
            <person name="Ohkuma M."/>
        </authorList>
    </citation>
    <scope>NUCLEOTIDE SEQUENCE [LARGE SCALE GENOMIC DNA]</scope>
    <source>
        <strain evidence="13 14">Hs20B0-1</strain>
    </source>
</reference>
<keyword evidence="2 10" id="KW-0132">Cell division</keyword>
<dbReference type="AlphaFoldDB" id="A0A6A0BA38"/>
<dbReference type="Gene3D" id="3.40.50.2000">
    <property type="entry name" value="Glycogen Phosphorylase B"/>
    <property type="match status" value="2"/>
</dbReference>
<keyword evidence="3 10" id="KW-0328">Glycosyltransferase</keyword>
<evidence type="ECO:0000256" key="4">
    <source>
        <dbReference type="ARBA" id="ARBA00022679"/>
    </source>
</evidence>
<evidence type="ECO:0000256" key="6">
    <source>
        <dbReference type="ARBA" id="ARBA00022984"/>
    </source>
</evidence>
<keyword evidence="9 10" id="KW-0961">Cell wall biogenesis/degradation</keyword>
<keyword evidence="4 10" id="KW-0808">Transferase</keyword>
<dbReference type="UniPathway" id="UPA00219"/>
<comment type="catalytic activity">
    <reaction evidence="10">
        <text>Mur2Ac(oyl-L-Ala-gamma-D-Glu-L-Lys-D-Ala-D-Ala)-di-trans,octa-cis-undecaprenyl diphosphate + UDP-N-acetyl-alpha-D-glucosamine = beta-D-GlcNAc-(1-&gt;4)-Mur2Ac(oyl-L-Ala-gamma-D-Glu-L-Lys-D-Ala-D-Ala)-di-trans,octa-cis-undecaprenyl diphosphate + UDP + H(+)</text>
        <dbReference type="Rhea" id="RHEA:23192"/>
        <dbReference type="ChEBI" id="CHEBI:15378"/>
        <dbReference type="ChEBI" id="CHEBI:57705"/>
        <dbReference type="ChEBI" id="CHEBI:58223"/>
        <dbReference type="ChEBI" id="CHEBI:60032"/>
        <dbReference type="ChEBI" id="CHEBI:60033"/>
        <dbReference type="EC" id="2.4.1.227"/>
    </reaction>
</comment>
<comment type="pathway">
    <text evidence="10">Cell wall biogenesis; peptidoglycan biosynthesis.</text>
</comment>
<evidence type="ECO:0000256" key="8">
    <source>
        <dbReference type="ARBA" id="ARBA00023306"/>
    </source>
</evidence>
<keyword evidence="1 10" id="KW-1003">Cell membrane</keyword>
<dbReference type="Proteomes" id="UP000475928">
    <property type="component" value="Unassembled WGS sequence"/>
</dbReference>
<evidence type="ECO:0000259" key="11">
    <source>
        <dbReference type="Pfam" id="PF03033"/>
    </source>
</evidence>
<dbReference type="GO" id="GO:0009252">
    <property type="term" value="P:peptidoglycan biosynthetic process"/>
    <property type="evidence" value="ECO:0007669"/>
    <property type="project" value="UniProtKB-UniRule"/>
</dbReference>
<dbReference type="InterPro" id="IPR006009">
    <property type="entry name" value="GlcNAc_MurG"/>
</dbReference>
<comment type="caution">
    <text evidence="13">The sequence shown here is derived from an EMBL/GenBank/DDBJ whole genome shotgun (WGS) entry which is preliminary data.</text>
</comment>
<accession>A0A6A0BA38</accession>
<dbReference type="EMBL" id="BLLH01000005">
    <property type="protein sequence ID" value="GFH40687.1"/>
    <property type="molecule type" value="Genomic_DNA"/>
</dbReference>
<keyword evidence="6 10" id="KW-0573">Peptidoglycan synthesis</keyword>
<evidence type="ECO:0000256" key="9">
    <source>
        <dbReference type="ARBA" id="ARBA00023316"/>
    </source>
</evidence>
<comment type="caution">
    <text evidence="10">Lacks conserved residue(s) required for the propagation of feature annotation.</text>
</comment>
<evidence type="ECO:0000256" key="5">
    <source>
        <dbReference type="ARBA" id="ARBA00022960"/>
    </source>
</evidence>
<comment type="subcellular location">
    <subcellularLocation>
        <location evidence="10">Cell membrane</location>
        <topology evidence="10">Peripheral membrane protein</topology>
        <orientation evidence="10">Cytoplasmic side</orientation>
    </subcellularLocation>
</comment>
<comment type="function">
    <text evidence="10">Cell wall formation. Catalyzes the transfer of a GlcNAc subunit on undecaprenyl-pyrophosphoryl-MurNAc-pentapeptide (lipid intermediate I) to form undecaprenyl-pyrophosphoryl-MurNAc-(pentapeptide)GlcNAc (lipid intermediate II).</text>
</comment>
<feature type="binding site" evidence="10">
    <location>
        <begin position="10"/>
        <end position="12"/>
    </location>
    <ligand>
        <name>UDP-N-acetyl-alpha-D-glucosamine</name>
        <dbReference type="ChEBI" id="CHEBI:57705"/>
    </ligand>
</feature>
<gene>
    <name evidence="10 13" type="primary">murG</name>
    <name evidence="13" type="ORF">Hs20B_10850</name>
</gene>
<evidence type="ECO:0000256" key="2">
    <source>
        <dbReference type="ARBA" id="ARBA00022618"/>
    </source>
</evidence>
<dbReference type="InterPro" id="IPR004276">
    <property type="entry name" value="GlycoTrans_28_N"/>
</dbReference>
<feature type="binding site" evidence="10">
    <location>
        <position position="124"/>
    </location>
    <ligand>
        <name>UDP-N-acetyl-alpha-D-glucosamine</name>
        <dbReference type="ChEBI" id="CHEBI:57705"/>
    </ligand>
</feature>
<dbReference type="Pfam" id="PF04101">
    <property type="entry name" value="Glyco_tran_28_C"/>
    <property type="match status" value="1"/>
</dbReference>
<keyword evidence="7 10" id="KW-0472">Membrane</keyword>
<dbReference type="PANTHER" id="PTHR21015:SF22">
    <property type="entry name" value="GLYCOSYLTRANSFERASE"/>
    <property type="match status" value="1"/>
</dbReference>